<accession>A0AAN9F108</accession>
<sequence length="90" mass="10312">MSFGPDGELGRQVLLPRRELVSNSQFLCPGSPDRRLRKNQEHAWPLLLMPCEFLRLCARYRFFKRSVVFGGSVEAALICCIRTEIVMAIN</sequence>
<reference evidence="1 2" key="1">
    <citation type="submission" date="2024-01" db="EMBL/GenBank/DDBJ databases">
        <title>The genomes of 5 underutilized Papilionoideae crops provide insights into root nodulation and disease resistanc.</title>
        <authorList>
            <person name="Yuan L."/>
        </authorList>
    </citation>
    <scope>NUCLEOTIDE SEQUENCE [LARGE SCALE GENOMIC DNA]</scope>
    <source>
        <strain evidence="1">ZHUSHIDOU_FW_LH</strain>
        <tissue evidence="1">Leaf</tissue>
    </source>
</reference>
<dbReference type="Proteomes" id="UP001372338">
    <property type="component" value="Unassembled WGS sequence"/>
</dbReference>
<proteinExistence type="predicted"/>
<keyword evidence="2" id="KW-1185">Reference proteome</keyword>
<gene>
    <name evidence="1" type="ORF">RIF29_19019</name>
</gene>
<evidence type="ECO:0000313" key="1">
    <source>
        <dbReference type="EMBL" id="KAK7266375.1"/>
    </source>
</evidence>
<dbReference type="AlphaFoldDB" id="A0AAN9F108"/>
<organism evidence="1 2">
    <name type="scientific">Crotalaria pallida</name>
    <name type="common">Smooth rattlebox</name>
    <name type="synonym">Crotalaria striata</name>
    <dbReference type="NCBI Taxonomy" id="3830"/>
    <lineage>
        <taxon>Eukaryota</taxon>
        <taxon>Viridiplantae</taxon>
        <taxon>Streptophyta</taxon>
        <taxon>Embryophyta</taxon>
        <taxon>Tracheophyta</taxon>
        <taxon>Spermatophyta</taxon>
        <taxon>Magnoliopsida</taxon>
        <taxon>eudicotyledons</taxon>
        <taxon>Gunneridae</taxon>
        <taxon>Pentapetalae</taxon>
        <taxon>rosids</taxon>
        <taxon>fabids</taxon>
        <taxon>Fabales</taxon>
        <taxon>Fabaceae</taxon>
        <taxon>Papilionoideae</taxon>
        <taxon>50 kb inversion clade</taxon>
        <taxon>genistoids sensu lato</taxon>
        <taxon>core genistoids</taxon>
        <taxon>Crotalarieae</taxon>
        <taxon>Crotalaria</taxon>
    </lineage>
</organism>
<protein>
    <submittedName>
        <fullName evidence="1">Uncharacterized protein</fullName>
    </submittedName>
</protein>
<comment type="caution">
    <text evidence="1">The sequence shown here is derived from an EMBL/GenBank/DDBJ whole genome shotgun (WGS) entry which is preliminary data.</text>
</comment>
<name>A0AAN9F108_CROPI</name>
<evidence type="ECO:0000313" key="2">
    <source>
        <dbReference type="Proteomes" id="UP001372338"/>
    </source>
</evidence>
<dbReference type="EMBL" id="JAYWIO010000004">
    <property type="protein sequence ID" value="KAK7266375.1"/>
    <property type="molecule type" value="Genomic_DNA"/>
</dbReference>